<name>A0A100VXJ7_9MYCO</name>
<proteinExistence type="predicted"/>
<dbReference type="Pfam" id="PF21863">
    <property type="entry name" value="HTH_67"/>
    <property type="match status" value="1"/>
</dbReference>
<evidence type="ECO:0000313" key="1">
    <source>
        <dbReference type="EMBL" id="GAS87847.1"/>
    </source>
</evidence>
<reference evidence="2" key="2">
    <citation type="submission" date="2016-02" db="EMBL/GenBank/DDBJ databases">
        <title>Draft genome sequence of five rapidly growing Mycobacterium species.</title>
        <authorList>
            <person name="Katahira K."/>
            <person name="Gotou Y."/>
            <person name="Iida K."/>
            <person name="Ogura Y."/>
            <person name="Hayashi T."/>
        </authorList>
    </citation>
    <scope>NUCLEOTIDE SEQUENCE [LARGE SCALE GENOMIC DNA]</scope>
    <source>
        <strain evidence="2">JCM15654</strain>
    </source>
</reference>
<evidence type="ECO:0008006" key="3">
    <source>
        <dbReference type="Google" id="ProtNLM"/>
    </source>
</evidence>
<evidence type="ECO:0000313" key="2">
    <source>
        <dbReference type="Proteomes" id="UP000069620"/>
    </source>
</evidence>
<keyword evidence="2" id="KW-1185">Reference proteome</keyword>
<protein>
    <recommendedName>
        <fullName evidence="3">SalK</fullName>
    </recommendedName>
</protein>
<sequence length="295" mass="31632">MGRSPSLARRFYERFEPIHGITYFAPECRSALDGLGYRGFWMGYMAARSAPLGQVPADVVEAVFYNFTAARVAKALPAAWDIAGPAAALAARLDSAVAALRRSGVVDDDATRTAADLAAKAARAAPLDGRPLYAANRALDWPDDPIAQLWQAATLLREQRGDAHVAILVGEGITGRQANVLHAASGRTPREVLMRTRDYDDEQWEHYSDELRARGLLDGAGELTEAGLRLKQTIEDRTDAAALSALDGLTDAEVETLFQALTPITRQVVAAGDLPAATPMGLRRGDLADGSAHLD</sequence>
<dbReference type="NCBIfam" id="NF047719">
    <property type="entry name" value="SCO6745_fam_HTH"/>
    <property type="match status" value="1"/>
</dbReference>
<dbReference type="STRING" id="146020.RMCB_1943"/>
<dbReference type="RefSeq" id="WP_062828618.1">
    <property type="nucleotide sequence ID" value="NZ_BCSX01000020.1"/>
</dbReference>
<dbReference type="InterPro" id="IPR054058">
    <property type="entry name" value="HTH_67"/>
</dbReference>
<organism evidence="1 2">
    <name type="scientific">Mycolicibacterium brisbanense</name>
    <dbReference type="NCBI Taxonomy" id="146020"/>
    <lineage>
        <taxon>Bacteria</taxon>
        <taxon>Bacillati</taxon>
        <taxon>Actinomycetota</taxon>
        <taxon>Actinomycetes</taxon>
        <taxon>Mycobacteriales</taxon>
        <taxon>Mycobacteriaceae</taxon>
        <taxon>Mycolicibacterium</taxon>
    </lineage>
</organism>
<dbReference type="EMBL" id="BCSX01000020">
    <property type="protein sequence ID" value="GAS87847.1"/>
    <property type="molecule type" value="Genomic_DNA"/>
</dbReference>
<dbReference type="AlphaFoldDB" id="A0A100VXJ7"/>
<accession>A0A100VXJ7</accession>
<gene>
    <name evidence="1" type="ORF">RMCB_1943</name>
</gene>
<comment type="caution">
    <text evidence="1">The sequence shown here is derived from an EMBL/GenBank/DDBJ whole genome shotgun (WGS) entry which is preliminary data.</text>
</comment>
<reference evidence="2" key="1">
    <citation type="journal article" date="2016" name="Genome Announc.">
        <title>Draft Genome Sequences of Five Rapidly Growing Mycobacterium Species, M. thermoresistibile, M. fortuitum subsp. acetamidolyticum, M. canariasense, M. brisbanense, and M. novocastrense.</title>
        <authorList>
            <person name="Katahira K."/>
            <person name="Ogura Y."/>
            <person name="Gotoh Y."/>
            <person name="Hayashi T."/>
        </authorList>
    </citation>
    <scope>NUCLEOTIDE SEQUENCE [LARGE SCALE GENOMIC DNA]</scope>
    <source>
        <strain evidence="2">JCM15654</strain>
    </source>
</reference>
<dbReference type="OrthoDB" id="157052at2"/>
<dbReference type="Proteomes" id="UP000069620">
    <property type="component" value="Unassembled WGS sequence"/>
</dbReference>